<dbReference type="RefSeq" id="WP_095609282.1">
    <property type="nucleotide sequence ID" value="NZ_LMVN01000027.1"/>
</dbReference>
<name>A0A2A2HB42_9EURY</name>
<evidence type="ECO:0000313" key="5">
    <source>
        <dbReference type="Proteomes" id="UP000246004"/>
    </source>
</evidence>
<dbReference type="AlphaFoldDB" id="A0A2A2HB42"/>
<feature type="transmembrane region" description="Helical" evidence="1">
    <location>
        <begin position="89"/>
        <end position="116"/>
    </location>
</feature>
<keyword evidence="1" id="KW-0472">Membrane</keyword>
<sequence length="263" mass="28504">MDVVDIIKNALRYSVENYKTWTMMAVIFFIIGILQTAMTYKVGDVGEIILGIIEFIFVLLALGYSLQILKGQINGSFIDNDMIRLEEDFIGGIKAIIVLFIYEIIPLVIVLILSAIAGISDQLTNIITISANGSEAAASLSAVPTNVMTTFMTSIVIISIIAFILYVICYLFSVIGFGKLAETNSMTEALNFREVSSKISSIGWGRYIVFIVATIIVLVILGLISTLVGYIPVVGVIIANTIVGSFTLLFITSAIAGIYDDIA</sequence>
<dbReference type="EMBL" id="LWMS01000044">
    <property type="protein sequence ID" value="PWL07830.1"/>
    <property type="molecule type" value="Genomic_DNA"/>
</dbReference>
<keyword evidence="1" id="KW-1133">Transmembrane helix</keyword>
<accession>A0A2A2HB42</accession>
<evidence type="ECO:0000313" key="3">
    <source>
        <dbReference type="EMBL" id="PWL07830.1"/>
    </source>
</evidence>
<reference evidence="3 5" key="1">
    <citation type="submission" date="2016-04" db="EMBL/GenBank/DDBJ databases">
        <title>Genome sequence of Methanosphaera cuniculi DSM 4103.</title>
        <authorList>
            <person name="Poehlein A."/>
            <person name="Seedorf H."/>
            <person name="Daniel R."/>
        </authorList>
    </citation>
    <scope>NUCLEOTIDE SEQUENCE [LARGE SCALE GENOMIC DNA]</scope>
    <source>
        <strain evidence="3 5">DSM 4103</strain>
    </source>
</reference>
<gene>
    <name evidence="2" type="ORF">ASJ82_04220</name>
    <name evidence="3" type="ORF">MSCUN_13620</name>
</gene>
<keyword evidence="4" id="KW-1185">Reference proteome</keyword>
<organism evidence="2 4">
    <name type="scientific">Methanosphaera cuniculi</name>
    <dbReference type="NCBI Taxonomy" id="1077256"/>
    <lineage>
        <taxon>Archaea</taxon>
        <taxon>Methanobacteriati</taxon>
        <taxon>Methanobacteriota</taxon>
        <taxon>Methanomada group</taxon>
        <taxon>Methanobacteria</taxon>
        <taxon>Methanobacteriales</taxon>
        <taxon>Methanobacteriaceae</taxon>
        <taxon>Methanosphaera</taxon>
    </lineage>
</organism>
<feature type="transmembrane region" description="Helical" evidence="1">
    <location>
        <begin position="151"/>
        <end position="177"/>
    </location>
</feature>
<proteinExistence type="predicted"/>
<protein>
    <submittedName>
        <fullName evidence="2">Uncharacterized protein</fullName>
    </submittedName>
</protein>
<evidence type="ECO:0000256" key="1">
    <source>
        <dbReference type="SAM" id="Phobius"/>
    </source>
</evidence>
<comment type="caution">
    <text evidence="2">The sequence shown here is derived from an EMBL/GenBank/DDBJ whole genome shotgun (WGS) entry which is preliminary data.</text>
</comment>
<evidence type="ECO:0000313" key="2">
    <source>
        <dbReference type="EMBL" id="PAV06642.1"/>
    </source>
</evidence>
<evidence type="ECO:0000313" key="4">
    <source>
        <dbReference type="Proteomes" id="UP000217528"/>
    </source>
</evidence>
<dbReference type="Pfam" id="PF13197">
    <property type="entry name" value="DUF4013"/>
    <property type="match status" value="1"/>
</dbReference>
<feature type="transmembrane region" description="Helical" evidence="1">
    <location>
        <begin position="237"/>
        <end position="259"/>
    </location>
</feature>
<dbReference type="EMBL" id="LMVN01000027">
    <property type="protein sequence ID" value="PAV06642.1"/>
    <property type="molecule type" value="Genomic_DNA"/>
</dbReference>
<feature type="transmembrane region" description="Helical" evidence="1">
    <location>
        <begin position="21"/>
        <end position="42"/>
    </location>
</feature>
<dbReference type="Proteomes" id="UP000246004">
    <property type="component" value="Unassembled WGS sequence"/>
</dbReference>
<dbReference type="Proteomes" id="UP000217528">
    <property type="component" value="Unassembled WGS sequence"/>
</dbReference>
<feature type="transmembrane region" description="Helical" evidence="1">
    <location>
        <begin position="207"/>
        <end position="231"/>
    </location>
</feature>
<keyword evidence="1" id="KW-0812">Transmembrane</keyword>
<feature type="transmembrane region" description="Helical" evidence="1">
    <location>
        <begin position="48"/>
        <end position="69"/>
    </location>
</feature>
<dbReference type="OrthoDB" id="107590at2157"/>
<dbReference type="InterPro" id="IPR025098">
    <property type="entry name" value="DUF4013"/>
</dbReference>
<reference evidence="2 4" key="2">
    <citation type="journal article" date="2017" name="BMC Genomics">
        <title>Genomic analysis of methanogenic archaea reveals a shift towards energy conservation.</title>
        <authorList>
            <person name="Gilmore S.P."/>
            <person name="Henske J.K."/>
            <person name="Sexton J.A."/>
            <person name="Solomon K.V."/>
            <person name="Seppala S."/>
            <person name="Yoo J.I."/>
            <person name="Huyett L.M."/>
            <person name="Pressman A."/>
            <person name="Cogan J.Z."/>
            <person name="Kivenson V."/>
            <person name="Peng X."/>
            <person name="Tan Y."/>
            <person name="Valentine D.L."/>
            <person name="O'Malley M.A."/>
        </authorList>
    </citation>
    <scope>NUCLEOTIDE SEQUENCE [LARGE SCALE GENOMIC DNA]</scope>
    <source>
        <strain evidence="2 4">1R-7</strain>
    </source>
</reference>